<dbReference type="InterPro" id="IPR021139">
    <property type="entry name" value="NYN"/>
</dbReference>
<dbReference type="PANTHER" id="PTHR35811:SF1">
    <property type="entry name" value="HTH OST-TYPE DOMAIN-CONTAINING PROTEIN"/>
    <property type="match status" value="1"/>
</dbReference>
<dbReference type="CDD" id="cd11297">
    <property type="entry name" value="PIN_LabA-like_N_1"/>
    <property type="match status" value="1"/>
</dbReference>
<dbReference type="Gene3D" id="3.40.50.1010">
    <property type="entry name" value="5'-nuclease"/>
    <property type="match status" value="1"/>
</dbReference>
<dbReference type="Proteomes" id="UP001548590">
    <property type="component" value="Unassembled WGS sequence"/>
</dbReference>
<dbReference type="Pfam" id="PF12872">
    <property type="entry name" value="OST-HTH"/>
    <property type="match status" value="1"/>
</dbReference>
<sequence length="252" mass="27879">MNGSDRFVALFIDADNAPASHVDVILNELAGFGTVSIRRAYGNWKGERLSSWEKLLHEYAIQPIQQFDLTKGKNATDMALAIDAMDALYSRRVDVFALVSSDSDFTPLATRLQADGKTVVGFGERKTPSPFVNACSKFLYLDREETPRDSSEDASISVRKWGAKELKGDAKLITLLRNAVLSAESDDGWSPLARVGSLIGNQASFDSRNYGYKKLADIFRAIDLFELEQRKGRGLCIRDRRRAKTGSGSSQT</sequence>
<organism evidence="2 3">
    <name type="scientific">Uliginosibacterium paludis</name>
    <dbReference type="NCBI Taxonomy" id="1615952"/>
    <lineage>
        <taxon>Bacteria</taxon>
        <taxon>Pseudomonadati</taxon>
        <taxon>Pseudomonadota</taxon>
        <taxon>Betaproteobacteria</taxon>
        <taxon>Rhodocyclales</taxon>
        <taxon>Zoogloeaceae</taxon>
        <taxon>Uliginosibacterium</taxon>
    </lineage>
</organism>
<dbReference type="Gene3D" id="3.30.420.610">
    <property type="entry name" value="LOTUS domain-like"/>
    <property type="match status" value="1"/>
</dbReference>
<dbReference type="PANTHER" id="PTHR35811">
    <property type="entry name" value="SLR1870 PROTEIN"/>
    <property type="match status" value="1"/>
</dbReference>
<reference evidence="2 3" key="1">
    <citation type="submission" date="2024-07" db="EMBL/GenBank/DDBJ databases">
        <title>Uliginosibacterium paludis KCTC:42655.</title>
        <authorList>
            <person name="Kim M.K."/>
        </authorList>
    </citation>
    <scope>NUCLEOTIDE SEQUENCE [LARGE SCALE GENOMIC DNA]</scope>
    <source>
        <strain evidence="2 3">KCTC 42655</strain>
    </source>
</reference>
<evidence type="ECO:0000313" key="3">
    <source>
        <dbReference type="Proteomes" id="UP001548590"/>
    </source>
</evidence>
<dbReference type="InterPro" id="IPR025605">
    <property type="entry name" value="OST-HTH/LOTUS_dom"/>
</dbReference>
<dbReference type="EMBL" id="JBEWLZ010000002">
    <property type="protein sequence ID" value="MET1489257.1"/>
    <property type="molecule type" value="Genomic_DNA"/>
</dbReference>
<dbReference type="Pfam" id="PF01936">
    <property type="entry name" value="NYN"/>
    <property type="match status" value="1"/>
</dbReference>
<evidence type="ECO:0000259" key="1">
    <source>
        <dbReference type="PROSITE" id="PS51644"/>
    </source>
</evidence>
<name>A0ABV2CP33_9RHOO</name>
<evidence type="ECO:0000313" key="2">
    <source>
        <dbReference type="EMBL" id="MET1489257.1"/>
    </source>
</evidence>
<dbReference type="InterPro" id="IPR041966">
    <property type="entry name" value="LOTUS-like"/>
</dbReference>
<protein>
    <submittedName>
        <fullName evidence="2">NYN domain-containing protein</fullName>
    </submittedName>
</protein>
<gene>
    <name evidence="2" type="ORF">ABVT11_05430</name>
</gene>
<proteinExistence type="predicted"/>
<keyword evidence="3" id="KW-1185">Reference proteome</keyword>
<accession>A0ABV2CP33</accession>
<dbReference type="RefSeq" id="WP_345924481.1">
    <property type="nucleotide sequence ID" value="NZ_JBDIVF010000001.1"/>
</dbReference>
<comment type="caution">
    <text evidence="2">The sequence shown here is derived from an EMBL/GenBank/DDBJ whole genome shotgun (WGS) entry which is preliminary data.</text>
</comment>
<dbReference type="PROSITE" id="PS51644">
    <property type="entry name" value="HTH_OST"/>
    <property type="match status" value="1"/>
</dbReference>
<feature type="domain" description="HTH OST-type" evidence="1">
    <location>
        <begin position="168"/>
        <end position="241"/>
    </location>
</feature>
<dbReference type="CDD" id="cd10146">
    <property type="entry name" value="LabA_like_C"/>
    <property type="match status" value="1"/>
</dbReference>